<accession>A0AC60QLZ1</accession>
<name>A0AC60QLZ1_IXOPE</name>
<keyword evidence="2" id="KW-1185">Reference proteome</keyword>
<dbReference type="Proteomes" id="UP000805193">
    <property type="component" value="Unassembled WGS sequence"/>
</dbReference>
<gene>
    <name evidence="1" type="ORF">HPB47_018044</name>
</gene>
<organism evidence="1 2">
    <name type="scientific">Ixodes persulcatus</name>
    <name type="common">Taiga tick</name>
    <dbReference type="NCBI Taxonomy" id="34615"/>
    <lineage>
        <taxon>Eukaryota</taxon>
        <taxon>Metazoa</taxon>
        <taxon>Ecdysozoa</taxon>
        <taxon>Arthropoda</taxon>
        <taxon>Chelicerata</taxon>
        <taxon>Arachnida</taxon>
        <taxon>Acari</taxon>
        <taxon>Parasitiformes</taxon>
        <taxon>Ixodida</taxon>
        <taxon>Ixodoidea</taxon>
        <taxon>Ixodidae</taxon>
        <taxon>Ixodinae</taxon>
        <taxon>Ixodes</taxon>
    </lineage>
</organism>
<dbReference type="EMBL" id="JABSTQ010007078">
    <property type="protein sequence ID" value="KAG0436267.1"/>
    <property type="molecule type" value="Genomic_DNA"/>
</dbReference>
<sequence length="93" mass="10209">MTTRSTVAVIEYLLTDLKFKYVLTRPLNSDPVESLFSCFCQFNGGNHRVDAKTAVFRAEKLLKVGILEAARSGNAPSSSECQTALNYAGQLHP</sequence>
<evidence type="ECO:0000313" key="2">
    <source>
        <dbReference type="Proteomes" id="UP000805193"/>
    </source>
</evidence>
<proteinExistence type="predicted"/>
<protein>
    <submittedName>
        <fullName evidence="1">Uncharacterized protein</fullName>
    </submittedName>
</protein>
<evidence type="ECO:0000313" key="1">
    <source>
        <dbReference type="EMBL" id="KAG0436267.1"/>
    </source>
</evidence>
<comment type="caution">
    <text evidence="1">The sequence shown here is derived from an EMBL/GenBank/DDBJ whole genome shotgun (WGS) entry which is preliminary data.</text>
</comment>
<reference evidence="1 2" key="1">
    <citation type="journal article" date="2020" name="Cell">
        <title>Large-Scale Comparative Analyses of Tick Genomes Elucidate Their Genetic Diversity and Vector Capacities.</title>
        <authorList>
            <consortium name="Tick Genome and Microbiome Consortium (TIGMIC)"/>
            <person name="Jia N."/>
            <person name="Wang J."/>
            <person name="Shi W."/>
            <person name="Du L."/>
            <person name="Sun Y."/>
            <person name="Zhan W."/>
            <person name="Jiang J.F."/>
            <person name="Wang Q."/>
            <person name="Zhang B."/>
            <person name="Ji P."/>
            <person name="Bell-Sakyi L."/>
            <person name="Cui X.M."/>
            <person name="Yuan T.T."/>
            <person name="Jiang B.G."/>
            <person name="Yang W.F."/>
            <person name="Lam T.T."/>
            <person name="Chang Q.C."/>
            <person name="Ding S.J."/>
            <person name="Wang X.J."/>
            <person name="Zhu J.G."/>
            <person name="Ruan X.D."/>
            <person name="Zhao L."/>
            <person name="Wei J.T."/>
            <person name="Ye R.Z."/>
            <person name="Que T.C."/>
            <person name="Du C.H."/>
            <person name="Zhou Y.H."/>
            <person name="Cheng J.X."/>
            <person name="Dai P.F."/>
            <person name="Guo W.B."/>
            <person name="Han X.H."/>
            <person name="Huang E.J."/>
            <person name="Li L.F."/>
            <person name="Wei W."/>
            <person name="Gao Y.C."/>
            <person name="Liu J.Z."/>
            <person name="Shao H.Z."/>
            <person name="Wang X."/>
            <person name="Wang C.C."/>
            <person name="Yang T.C."/>
            <person name="Huo Q.B."/>
            <person name="Li W."/>
            <person name="Chen H.Y."/>
            <person name="Chen S.E."/>
            <person name="Zhou L.G."/>
            <person name="Ni X.B."/>
            <person name="Tian J.H."/>
            <person name="Sheng Y."/>
            <person name="Liu T."/>
            <person name="Pan Y.S."/>
            <person name="Xia L.Y."/>
            <person name="Li J."/>
            <person name="Zhao F."/>
            <person name="Cao W.C."/>
        </authorList>
    </citation>
    <scope>NUCLEOTIDE SEQUENCE [LARGE SCALE GENOMIC DNA]</scope>
    <source>
        <strain evidence="1">Iper-2018</strain>
    </source>
</reference>